<keyword evidence="5" id="KW-1185">Reference proteome</keyword>
<dbReference type="InterPro" id="IPR053150">
    <property type="entry name" value="Teicoplanin_resist-assoc"/>
</dbReference>
<name>A0A1G8XJ82_9BACL</name>
<feature type="transmembrane region" description="Helical" evidence="2">
    <location>
        <begin position="25"/>
        <end position="46"/>
    </location>
</feature>
<organism evidence="4 5">
    <name type="scientific">Paenibacillus typhae</name>
    <dbReference type="NCBI Taxonomy" id="1174501"/>
    <lineage>
        <taxon>Bacteria</taxon>
        <taxon>Bacillati</taxon>
        <taxon>Bacillota</taxon>
        <taxon>Bacilli</taxon>
        <taxon>Bacillales</taxon>
        <taxon>Paenibacillaceae</taxon>
        <taxon>Paenibacillus</taxon>
    </lineage>
</organism>
<dbReference type="AlphaFoldDB" id="A0A1G8XJ82"/>
<proteinExistence type="predicted"/>
<dbReference type="PANTHER" id="PTHR36834:SF1">
    <property type="entry name" value="INTEGRAL MEMBRANE PROTEIN"/>
    <property type="match status" value="1"/>
</dbReference>
<feature type="transmembrane region" description="Helical" evidence="2">
    <location>
        <begin position="143"/>
        <end position="163"/>
    </location>
</feature>
<dbReference type="InterPro" id="IPR006976">
    <property type="entry name" value="VanZ-like"/>
</dbReference>
<sequence length="166" mass="19085">MKPISRKRVKRRGRHSSSRRHPRPAVRFFVGLVLLLYSGAVLYWMFLGFGRTVRTEGPLLYNLEPLRTVKLYFDLDNGVSLTGRLVNLAGNVIVFVPFGLLLPLVQERFRSPFILTLWTIFYILLLETLQMVLRVGSFDVDDLLLNLIGVWSGLLLLRITSILREA</sequence>
<gene>
    <name evidence="4" type="ORF">SAMN05216192_12674</name>
</gene>
<protein>
    <submittedName>
        <fullName evidence="4">VanZ like family protein</fullName>
    </submittedName>
</protein>
<dbReference type="STRING" id="1174501.SAMN05216192_12674"/>
<feature type="domain" description="VanZ-like" evidence="3">
    <location>
        <begin position="35"/>
        <end position="159"/>
    </location>
</feature>
<evidence type="ECO:0000256" key="2">
    <source>
        <dbReference type="SAM" id="Phobius"/>
    </source>
</evidence>
<evidence type="ECO:0000259" key="3">
    <source>
        <dbReference type="Pfam" id="PF04892"/>
    </source>
</evidence>
<feature type="transmembrane region" description="Helical" evidence="2">
    <location>
        <begin position="112"/>
        <end position="131"/>
    </location>
</feature>
<keyword evidence="2" id="KW-0812">Transmembrane</keyword>
<accession>A0A1G8XJ82</accession>
<feature type="transmembrane region" description="Helical" evidence="2">
    <location>
        <begin position="85"/>
        <end position="105"/>
    </location>
</feature>
<evidence type="ECO:0000256" key="1">
    <source>
        <dbReference type="SAM" id="MobiDB-lite"/>
    </source>
</evidence>
<reference evidence="5" key="1">
    <citation type="submission" date="2016-10" db="EMBL/GenBank/DDBJ databases">
        <authorList>
            <person name="Varghese N."/>
            <person name="Submissions S."/>
        </authorList>
    </citation>
    <scope>NUCLEOTIDE SEQUENCE [LARGE SCALE GENOMIC DNA]</scope>
    <source>
        <strain evidence="5">CGMCC 1.11012</strain>
    </source>
</reference>
<feature type="region of interest" description="Disordered" evidence="1">
    <location>
        <begin position="1"/>
        <end position="20"/>
    </location>
</feature>
<evidence type="ECO:0000313" key="4">
    <source>
        <dbReference type="EMBL" id="SDJ90546.1"/>
    </source>
</evidence>
<dbReference type="Pfam" id="PF04892">
    <property type="entry name" value="VanZ"/>
    <property type="match status" value="1"/>
</dbReference>
<dbReference type="Proteomes" id="UP000199050">
    <property type="component" value="Unassembled WGS sequence"/>
</dbReference>
<keyword evidence="2" id="KW-0472">Membrane</keyword>
<keyword evidence="2" id="KW-1133">Transmembrane helix</keyword>
<evidence type="ECO:0000313" key="5">
    <source>
        <dbReference type="Proteomes" id="UP000199050"/>
    </source>
</evidence>
<dbReference type="RefSeq" id="WP_167360733.1">
    <property type="nucleotide sequence ID" value="NZ_CBCSKY010000027.1"/>
</dbReference>
<dbReference type="EMBL" id="FNDX01000026">
    <property type="protein sequence ID" value="SDJ90546.1"/>
    <property type="molecule type" value="Genomic_DNA"/>
</dbReference>
<dbReference type="PANTHER" id="PTHR36834">
    <property type="entry name" value="MEMBRANE PROTEIN-RELATED"/>
    <property type="match status" value="1"/>
</dbReference>